<proteinExistence type="predicted"/>
<sequence>MVNSPAELKNRVLLDLSNNYNSHKWLCERAKNDTVARINHQLMNKIPTFIKKYKSVDSVLDENQAIHYLTEFLNSLDSPGNYPHKLFLKVGVPIMLLRNLDPPKLGNEMRLIVKTLSPNLTEAIIIPGCSSGEEVFIPRIPIKPTYYLSSNEHNSQCDFALQCLLKKLKASL</sequence>
<name>A0A6P7SFM4_9MOLL</name>
<dbReference type="InterPro" id="IPR049163">
    <property type="entry name" value="Pif1-like_2B_dom"/>
</dbReference>
<dbReference type="KEGG" id="osn:115212705"/>
<gene>
    <name evidence="3" type="primary">LOC115212705</name>
</gene>
<evidence type="ECO:0000313" key="3">
    <source>
        <dbReference type="RefSeq" id="XP_029637254.1"/>
    </source>
</evidence>
<accession>A0A6P7SFM4</accession>
<dbReference type="Proteomes" id="UP000515154">
    <property type="component" value="Linkage group LG1"/>
</dbReference>
<dbReference type="PANTHER" id="PTHR10492">
    <property type="match status" value="1"/>
</dbReference>
<protein>
    <submittedName>
        <fullName evidence="3">Uncharacterized protein LOC115212705</fullName>
    </submittedName>
</protein>
<reference evidence="3" key="1">
    <citation type="submission" date="2025-08" db="UniProtKB">
        <authorList>
            <consortium name="RefSeq"/>
        </authorList>
    </citation>
    <scope>IDENTIFICATION</scope>
</reference>
<evidence type="ECO:0000259" key="1">
    <source>
        <dbReference type="Pfam" id="PF21530"/>
    </source>
</evidence>
<organism evidence="2 3">
    <name type="scientific">Octopus sinensis</name>
    <name type="common">East Asian common octopus</name>
    <dbReference type="NCBI Taxonomy" id="2607531"/>
    <lineage>
        <taxon>Eukaryota</taxon>
        <taxon>Metazoa</taxon>
        <taxon>Spiralia</taxon>
        <taxon>Lophotrochozoa</taxon>
        <taxon>Mollusca</taxon>
        <taxon>Cephalopoda</taxon>
        <taxon>Coleoidea</taxon>
        <taxon>Octopodiformes</taxon>
        <taxon>Octopoda</taxon>
        <taxon>Incirrata</taxon>
        <taxon>Octopodidae</taxon>
        <taxon>Octopus</taxon>
    </lineage>
</organism>
<evidence type="ECO:0000313" key="2">
    <source>
        <dbReference type="Proteomes" id="UP000515154"/>
    </source>
</evidence>
<dbReference type="RefSeq" id="XP_029637254.1">
    <property type="nucleotide sequence ID" value="XM_029781394.1"/>
</dbReference>
<feature type="domain" description="DNA helicase Pif1-like 2B" evidence="1">
    <location>
        <begin position="71"/>
        <end position="115"/>
    </location>
</feature>
<keyword evidence="2" id="KW-1185">Reference proteome</keyword>
<dbReference type="AlphaFoldDB" id="A0A6P7SFM4"/>
<dbReference type="PANTHER" id="PTHR10492:SF95">
    <property type="entry name" value="HELITRON HELICASE-LIKE DOMAIN-CONTAINING PROTEIN"/>
    <property type="match status" value="1"/>
</dbReference>
<dbReference type="Pfam" id="PF21530">
    <property type="entry name" value="Pif1_2B_dom"/>
    <property type="match status" value="1"/>
</dbReference>